<comment type="subunit">
    <text evidence="2 5">Homopentamer.</text>
</comment>
<dbReference type="InterPro" id="IPR003481">
    <property type="entry name" value="FliD_N"/>
</dbReference>
<evidence type="ECO:0000256" key="4">
    <source>
        <dbReference type="ARBA" id="ARBA00023143"/>
    </source>
</evidence>
<sequence length="570" mass="61501">MGIAIDGIGGFPTDGIVDKLIALEKRPGYLLAQKKKDIDDGTKVFQNLNAQLASLTSNAWGVFGKKDKFDKTSDPMDIWGAVKGSSNNKGVTVEAKTGAKVGSVEFDVVSKASAEREVYDAKTLAVLTDEMAKGDGSFSIHIGNKVTNIKPASTSMEDMAKAINAVKDAGVSATVVKLRGQDGKEEKMLQIVGRDTGKNEGDFRIFAGDIAKSAGLDKDKIKHDAASKSITYTFADYGKAKAALRDGEGVQGIRDLHKDATDAHIRMYGKDYFYASNKLELMDKVTIDISGVEQQKNADGKNVTGKALQWETKRTSTVSTQGGAAGAGKPSSTDPKLVEKDGVEFVAKGIKVNLTEDGDVAAKKVESMVGALNKVLGTLHQGMKSVEKIRREDDGTESKWKAPGALSNSIGRMVQSQIGSIMSDGITIKDAKGNDQTYALKDLGIELNLDKDTKEMSIKFDSAKFKELMEKSPETAQKLATALGDRIGSMGSRLSDSKEGILTKSIESRKTESDYYDRRIDDFQRRINAKQENMKKQYARLQTALAAFGQKQAWLQGQLAQLNGGMMGGK</sequence>
<dbReference type="InterPro" id="IPR010809">
    <property type="entry name" value="FliD_C"/>
</dbReference>
<keyword evidence="10" id="KW-0966">Cell projection</keyword>
<gene>
    <name evidence="10" type="primary">fliD</name>
    <name evidence="9" type="ORF">FYZ43_00950</name>
    <name evidence="10" type="ORF">HHJ77_03355</name>
</gene>
<feature type="domain" description="Flagellar hook-associated protein 2 N-terminal" evidence="7">
    <location>
        <begin position="10"/>
        <end position="114"/>
    </location>
</feature>
<feature type="domain" description="Flagellar hook-associated protein 2 C-terminal" evidence="8">
    <location>
        <begin position="350"/>
        <end position="545"/>
    </location>
</feature>
<keyword evidence="4 5" id="KW-0975">Bacterial flagellum</keyword>
<proteinExistence type="inferred from homology"/>
<organism evidence="10 11">
    <name type="scientific">Mobiluncus mulieris</name>
    <dbReference type="NCBI Taxonomy" id="2052"/>
    <lineage>
        <taxon>Bacteria</taxon>
        <taxon>Bacillati</taxon>
        <taxon>Actinomycetota</taxon>
        <taxon>Actinomycetes</taxon>
        <taxon>Actinomycetales</taxon>
        <taxon>Actinomycetaceae</taxon>
        <taxon>Mobiluncus</taxon>
    </lineage>
</organism>
<keyword evidence="10" id="KW-0282">Flagellum</keyword>
<comment type="subcellular location">
    <subcellularLocation>
        <location evidence="5">Secreted</location>
    </subcellularLocation>
    <subcellularLocation>
        <location evidence="5">Bacterial flagellum</location>
    </subcellularLocation>
</comment>
<dbReference type="GO" id="GO:0005576">
    <property type="term" value="C:extracellular region"/>
    <property type="evidence" value="ECO:0007669"/>
    <property type="project" value="UniProtKB-SubCell"/>
</dbReference>
<dbReference type="Pfam" id="PF07195">
    <property type="entry name" value="FliD_C"/>
    <property type="match status" value="1"/>
</dbReference>
<evidence type="ECO:0000256" key="2">
    <source>
        <dbReference type="ARBA" id="ARBA00011255"/>
    </source>
</evidence>
<dbReference type="GO" id="GO:0009424">
    <property type="term" value="C:bacterial-type flagellum hook"/>
    <property type="evidence" value="ECO:0007669"/>
    <property type="project" value="UniProtKB-UniRule"/>
</dbReference>
<evidence type="ECO:0000256" key="6">
    <source>
        <dbReference type="SAM" id="MobiDB-lite"/>
    </source>
</evidence>
<comment type="caution">
    <text evidence="10">The sequence shown here is derived from an EMBL/GenBank/DDBJ whole genome shotgun (WGS) entry which is preliminary data.</text>
</comment>
<comment type="similarity">
    <text evidence="1 5">Belongs to the FliD family.</text>
</comment>
<dbReference type="Pfam" id="PF02465">
    <property type="entry name" value="FliD_N"/>
    <property type="match status" value="1"/>
</dbReference>
<dbReference type="Proteomes" id="UP001209486">
    <property type="component" value="Unassembled WGS sequence"/>
</dbReference>
<dbReference type="GO" id="GO:0071973">
    <property type="term" value="P:bacterial-type flagellum-dependent cell motility"/>
    <property type="evidence" value="ECO:0007669"/>
    <property type="project" value="TreeGrafter"/>
</dbReference>
<reference evidence="10 11" key="2">
    <citation type="submission" date="2020-04" db="EMBL/GenBank/DDBJ databases">
        <title>Antimicrobial susceptibility and clonality of vaginal-derived multi-drug resistant Mobiluncus isolates in China.</title>
        <authorList>
            <person name="Zhang X."/>
        </authorList>
    </citation>
    <scope>NUCLEOTIDE SEQUENCE [LARGE SCALE GENOMIC DNA]</scope>
    <source>
        <strain evidence="10 11">12</strain>
    </source>
</reference>
<keyword evidence="3" id="KW-0175">Coiled coil</keyword>
<evidence type="ECO:0000256" key="5">
    <source>
        <dbReference type="RuleBase" id="RU362066"/>
    </source>
</evidence>
<evidence type="ECO:0000313" key="11">
    <source>
        <dbReference type="Proteomes" id="UP000575397"/>
    </source>
</evidence>
<evidence type="ECO:0000313" key="12">
    <source>
        <dbReference type="Proteomes" id="UP001209486"/>
    </source>
</evidence>
<dbReference type="EMBL" id="VSZY01000001">
    <property type="protein sequence ID" value="MCU9968013.1"/>
    <property type="molecule type" value="Genomic_DNA"/>
</dbReference>
<feature type="region of interest" description="Disordered" evidence="6">
    <location>
        <begin position="312"/>
        <end position="336"/>
    </location>
</feature>
<dbReference type="InterPro" id="IPR040026">
    <property type="entry name" value="FliD"/>
</dbReference>
<evidence type="ECO:0000259" key="7">
    <source>
        <dbReference type="Pfam" id="PF02465"/>
    </source>
</evidence>
<dbReference type="RefSeq" id="WP_169762348.1">
    <property type="nucleotide sequence ID" value="NZ_JABCUP010000005.1"/>
</dbReference>
<dbReference type="Proteomes" id="UP000575397">
    <property type="component" value="Unassembled WGS sequence"/>
</dbReference>
<dbReference type="PANTHER" id="PTHR30288:SF0">
    <property type="entry name" value="FLAGELLAR HOOK-ASSOCIATED PROTEIN 2"/>
    <property type="match status" value="1"/>
</dbReference>
<accession>A0A7Y0YHD9</accession>
<evidence type="ECO:0000256" key="3">
    <source>
        <dbReference type="ARBA" id="ARBA00023054"/>
    </source>
</evidence>
<evidence type="ECO:0000313" key="10">
    <source>
        <dbReference type="EMBL" id="NMX02996.1"/>
    </source>
</evidence>
<reference evidence="9 12" key="1">
    <citation type="submission" date="2019-08" db="EMBL/GenBank/DDBJ databases">
        <title>Comparison of rpoB and gyrB Sequences from Mobiluncus Species and Development of a Multiplex PCR Method for Clinical Detection of Mobiluncus curtisii and Mobiluncus mulieris.</title>
        <authorList>
            <person name="Yang L."/>
            <person name="Shen Y."/>
            <person name="Xu G."/>
            <person name="Shu L.-B."/>
            <person name="Hu J."/>
            <person name="Zhang R."/>
            <person name="Wang Y."/>
            <person name="Zhou H.-W."/>
            <person name="Zhang X."/>
        </authorList>
    </citation>
    <scope>NUCLEOTIDE SEQUENCE [LARGE SCALE GENOMIC DNA]</scope>
    <source>
        <strain evidence="9 12">M26</strain>
    </source>
</reference>
<comment type="function">
    <text evidence="5">Required for morphogenesis and for the elongation of the flagellar filament by facilitating polymerization of the flagellin monomers at the tip of growing filament. Forms a capping structure, which prevents flagellin subunits (transported through the central channel of the flagellum) from leaking out without polymerization at the distal end.</text>
</comment>
<keyword evidence="10" id="KW-0969">Cilium</keyword>
<dbReference type="PANTHER" id="PTHR30288">
    <property type="entry name" value="FLAGELLAR CAP/ASSEMBLY PROTEIN FLID"/>
    <property type="match status" value="1"/>
</dbReference>
<dbReference type="AlphaFoldDB" id="A0A7Y0YHD9"/>
<dbReference type="EMBL" id="JABCUS010000005">
    <property type="protein sequence ID" value="NMX02996.1"/>
    <property type="molecule type" value="Genomic_DNA"/>
</dbReference>
<protein>
    <recommendedName>
        <fullName evidence="5">Flagellar hook-associated protein 2</fullName>
        <shortName evidence="5">HAP2</shortName>
    </recommendedName>
    <alternativeName>
        <fullName evidence="5">Flagellar cap protein</fullName>
    </alternativeName>
</protein>
<dbReference type="GO" id="GO:0009421">
    <property type="term" value="C:bacterial-type flagellum filament cap"/>
    <property type="evidence" value="ECO:0007669"/>
    <property type="project" value="InterPro"/>
</dbReference>
<evidence type="ECO:0000256" key="1">
    <source>
        <dbReference type="ARBA" id="ARBA00009764"/>
    </source>
</evidence>
<dbReference type="GO" id="GO:0007155">
    <property type="term" value="P:cell adhesion"/>
    <property type="evidence" value="ECO:0007669"/>
    <property type="project" value="InterPro"/>
</dbReference>
<evidence type="ECO:0000259" key="8">
    <source>
        <dbReference type="Pfam" id="PF07195"/>
    </source>
</evidence>
<evidence type="ECO:0000313" key="9">
    <source>
        <dbReference type="EMBL" id="MCU9968013.1"/>
    </source>
</evidence>
<keyword evidence="5" id="KW-0964">Secreted</keyword>
<name>A0A7Y0YHD9_9ACTO</name>